<feature type="compositionally biased region" description="Basic and acidic residues" evidence="1">
    <location>
        <begin position="98"/>
        <end position="107"/>
    </location>
</feature>
<feature type="region of interest" description="Disordered" evidence="1">
    <location>
        <begin position="211"/>
        <end position="234"/>
    </location>
</feature>
<evidence type="ECO:0000313" key="2">
    <source>
        <dbReference type="EMBL" id="WJZ89016.1"/>
    </source>
</evidence>
<evidence type="ECO:0008006" key="4">
    <source>
        <dbReference type="Google" id="ProtNLM"/>
    </source>
</evidence>
<dbReference type="InterPro" id="IPR044716">
    <property type="entry name" value="LEUNIG-like"/>
</dbReference>
<dbReference type="PANTHER" id="PTHR44376:SF8">
    <property type="entry name" value="TRANSCRIPTIONAL COREPRESSOR LEUNIG-LIKE"/>
    <property type="match status" value="1"/>
</dbReference>
<proteinExistence type="predicted"/>
<evidence type="ECO:0000313" key="3">
    <source>
        <dbReference type="Proteomes" id="UP001227230"/>
    </source>
</evidence>
<dbReference type="Pfam" id="PF08513">
    <property type="entry name" value="LisH"/>
    <property type="match status" value="1"/>
</dbReference>
<accession>A0ABY9C206</accession>
<organism evidence="2 3">
    <name type="scientific">Vitis vinifera</name>
    <name type="common">Grape</name>
    <dbReference type="NCBI Taxonomy" id="29760"/>
    <lineage>
        <taxon>Eukaryota</taxon>
        <taxon>Viridiplantae</taxon>
        <taxon>Streptophyta</taxon>
        <taxon>Embryophyta</taxon>
        <taxon>Tracheophyta</taxon>
        <taxon>Spermatophyta</taxon>
        <taxon>Magnoliopsida</taxon>
        <taxon>eudicotyledons</taxon>
        <taxon>Gunneridae</taxon>
        <taxon>Pentapetalae</taxon>
        <taxon>rosids</taxon>
        <taxon>Vitales</taxon>
        <taxon>Vitaceae</taxon>
        <taxon>Viteae</taxon>
        <taxon>Vitis</taxon>
    </lineage>
</organism>
<reference evidence="2 3" key="1">
    <citation type="journal article" date="2023" name="Hortic Res">
        <title>The complete reference genome for grapevine (Vitis vinifera L.) genetics and breeding.</title>
        <authorList>
            <person name="Shi X."/>
            <person name="Cao S."/>
            <person name="Wang X."/>
            <person name="Huang S."/>
            <person name="Wang Y."/>
            <person name="Liu Z."/>
            <person name="Liu W."/>
            <person name="Leng X."/>
            <person name="Peng Y."/>
            <person name="Wang N."/>
            <person name="Wang Y."/>
            <person name="Ma Z."/>
            <person name="Xu X."/>
            <person name="Zhang F."/>
            <person name="Xue H."/>
            <person name="Zhong H."/>
            <person name="Wang Y."/>
            <person name="Zhang K."/>
            <person name="Velt A."/>
            <person name="Avia K."/>
            <person name="Holtgrawe D."/>
            <person name="Grimplet J."/>
            <person name="Matus J.T."/>
            <person name="Ware D."/>
            <person name="Wu X."/>
            <person name="Wang H."/>
            <person name="Liu C."/>
            <person name="Fang Y."/>
            <person name="Rustenholz C."/>
            <person name="Cheng Z."/>
            <person name="Xiao H."/>
            <person name="Zhou Y."/>
        </authorList>
    </citation>
    <scope>NUCLEOTIDE SEQUENCE [LARGE SCALE GENOMIC DNA]</scope>
    <source>
        <strain evidence="3">cv. Pinot noir / PN40024</strain>
        <tissue evidence="2">Leaf</tissue>
    </source>
</reference>
<evidence type="ECO:0000256" key="1">
    <source>
        <dbReference type="SAM" id="MobiDB-lite"/>
    </source>
</evidence>
<dbReference type="Proteomes" id="UP001227230">
    <property type="component" value="Chromosome 6"/>
</dbReference>
<dbReference type="PROSITE" id="PS50896">
    <property type="entry name" value="LISH"/>
    <property type="match status" value="1"/>
</dbReference>
<dbReference type="EMBL" id="CP126653">
    <property type="protein sequence ID" value="WJZ89016.1"/>
    <property type="molecule type" value="Genomic_DNA"/>
</dbReference>
<gene>
    <name evidence="2" type="ORF">VitviT2T_008267</name>
</gene>
<name>A0ABY9C206_VITVI</name>
<keyword evidence="3" id="KW-1185">Reference proteome</keyword>
<protein>
    <recommendedName>
        <fullName evidence="4">LisH domain-containing protein</fullName>
    </recommendedName>
</protein>
<dbReference type="PANTHER" id="PTHR44376">
    <property type="entry name" value="TRANSCRIPTIONAL REGULATOR OF FILAMENTOUS GROWTH FLO8"/>
    <property type="match status" value="1"/>
</dbReference>
<feature type="region of interest" description="Disordered" evidence="1">
    <location>
        <begin position="72"/>
        <end position="132"/>
    </location>
</feature>
<feature type="compositionally biased region" description="Polar residues" evidence="1">
    <location>
        <begin position="225"/>
        <end position="234"/>
    </location>
</feature>
<dbReference type="InterPro" id="IPR006594">
    <property type="entry name" value="LisH"/>
</dbReference>
<sequence length="309" mass="34522">MGDLGVREMFEYYLYDYLVKNNMGETAEIFRREANLNFDPTRPPPVDAPDGFLHEWWVIFYDMFRSRKVVNEEPDEGSSVVTEEMMETGEQSEASSSRQHEMNEKPSGDLAISADAGLTMGGNELPSLPSTKLPAMGSEQILQDLLSSRHQQKLLEFNEVASRMAANLIPPGFGDQVWNPFWMMEQGPGLIPPGFGNQASDPFWLTEHQEELKESGESYAKNPSEESTPMNNSLDDTVKPSVTHAKGNEDVAGAFMQTVTSDTDASKGGSLVKQKFHNFGNTIIILFLLWQPGMIHSSHSQHDLGSQWK</sequence>